<evidence type="ECO:0000313" key="2">
    <source>
        <dbReference type="Proteomes" id="UP000589738"/>
    </source>
</evidence>
<proteinExistence type="predicted"/>
<organism evidence="1 2">
    <name type="scientific">Chryseobacterium shigense</name>
    <dbReference type="NCBI Taxonomy" id="297244"/>
    <lineage>
        <taxon>Bacteria</taxon>
        <taxon>Pseudomonadati</taxon>
        <taxon>Bacteroidota</taxon>
        <taxon>Flavobacteriia</taxon>
        <taxon>Flavobacteriales</taxon>
        <taxon>Weeksellaceae</taxon>
        <taxon>Chryseobacterium group</taxon>
        <taxon>Chryseobacterium</taxon>
    </lineage>
</organism>
<dbReference type="EMBL" id="JACHLC010000001">
    <property type="protein sequence ID" value="MBB6370682.1"/>
    <property type="molecule type" value="Genomic_DNA"/>
</dbReference>
<comment type="caution">
    <text evidence="1">The sequence shown here is derived from an EMBL/GenBank/DDBJ whole genome shotgun (WGS) entry which is preliminary data.</text>
</comment>
<reference evidence="1 2" key="1">
    <citation type="submission" date="2020-08" db="EMBL/GenBank/DDBJ databases">
        <title>Functional genomics of gut bacteria from endangered species of beetles.</title>
        <authorList>
            <person name="Carlos-Shanley C."/>
        </authorList>
    </citation>
    <scope>NUCLEOTIDE SEQUENCE [LARGE SCALE GENOMIC DNA]</scope>
    <source>
        <strain evidence="1 2">S00136</strain>
    </source>
</reference>
<protein>
    <submittedName>
        <fullName evidence="1">Uncharacterized protein</fullName>
    </submittedName>
</protein>
<dbReference type="Proteomes" id="UP000589738">
    <property type="component" value="Unassembled WGS sequence"/>
</dbReference>
<sequence length="49" mass="6075">MTLLNLRIYRLLYKGTLNRLIVFIEEKTDFLTVSLHFLHEDLMFFNWKK</sequence>
<evidence type="ECO:0000313" key="1">
    <source>
        <dbReference type="EMBL" id="MBB6370682.1"/>
    </source>
</evidence>
<keyword evidence="2" id="KW-1185">Reference proteome</keyword>
<name>A0A841NF54_9FLAO</name>
<gene>
    <name evidence="1" type="ORF">HNP36_001735</name>
</gene>
<accession>A0A841NF54</accession>
<dbReference type="AlphaFoldDB" id="A0A841NF54"/>